<evidence type="ECO:0000256" key="1">
    <source>
        <dbReference type="ARBA" id="ARBA00000077"/>
    </source>
</evidence>
<name>A0A167WAV4_9AGAM</name>
<reference evidence="9 10" key="1">
    <citation type="journal article" date="2016" name="Mol. Biol. Evol.">
        <title>Comparative Genomics of Early-Diverging Mushroom-Forming Fungi Provides Insights into the Origins of Lignocellulose Decay Capabilities.</title>
        <authorList>
            <person name="Nagy L.G."/>
            <person name="Riley R."/>
            <person name="Tritt A."/>
            <person name="Adam C."/>
            <person name="Daum C."/>
            <person name="Floudas D."/>
            <person name="Sun H."/>
            <person name="Yadav J.S."/>
            <person name="Pangilinan J."/>
            <person name="Larsson K.H."/>
            <person name="Matsuura K."/>
            <person name="Barry K."/>
            <person name="Labutti K."/>
            <person name="Kuo R."/>
            <person name="Ohm R.A."/>
            <person name="Bhattacharya S.S."/>
            <person name="Shirouzu T."/>
            <person name="Yoshinaga Y."/>
            <person name="Martin F.M."/>
            <person name="Grigoriev I.V."/>
            <person name="Hibbett D.S."/>
        </authorList>
    </citation>
    <scope>NUCLEOTIDE SEQUENCE [LARGE SCALE GENOMIC DNA]</scope>
    <source>
        <strain evidence="9 10">CBS 109695</strain>
    </source>
</reference>
<evidence type="ECO:0000256" key="3">
    <source>
        <dbReference type="ARBA" id="ARBA00012180"/>
    </source>
</evidence>
<evidence type="ECO:0000313" key="9">
    <source>
        <dbReference type="EMBL" id="KZP05885.1"/>
    </source>
</evidence>
<dbReference type="GO" id="GO:0043137">
    <property type="term" value="P:DNA replication, removal of RNA primer"/>
    <property type="evidence" value="ECO:0007669"/>
    <property type="project" value="TreeGrafter"/>
</dbReference>
<dbReference type="PANTHER" id="PTHR10642">
    <property type="entry name" value="RIBONUCLEASE H1"/>
    <property type="match status" value="1"/>
</dbReference>
<dbReference type="Gene3D" id="3.30.420.10">
    <property type="entry name" value="Ribonuclease H-like superfamily/Ribonuclease H"/>
    <property type="match status" value="1"/>
</dbReference>
<dbReference type="GO" id="GO:0046872">
    <property type="term" value="F:metal ion binding"/>
    <property type="evidence" value="ECO:0007669"/>
    <property type="project" value="UniProtKB-KW"/>
</dbReference>
<dbReference type="AlphaFoldDB" id="A0A167WAV4"/>
<feature type="domain" description="RNase H type-1" evidence="8">
    <location>
        <begin position="1"/>
        <end position="111"/>
    </location>
</feature>
<evidence type="ECO:0000256" key="5">
    <source>
        <dbReference type="ARBA" id="ARBA00022723"/>
    </source>
</evidence>
<sequence length="111" mass="12226">DGGCTNNGTPSARAGLGVYFGPNSPLNLSERLEDGEQTSQRAELRAAVRALQQVQIALRDDIKTRKIVLLSDSKYLVDGITIFIHAWKENGWKGADGKPVINQKDFKELDE</sequence>
<protein>
    <recommendedName>
        <fullName evidence="3">ribonuclease H</fullName>
        <ecNumber evidence="3">3.1.26.4</ecNumber>
    </recommendedName>
</protein>
<keyword evidence="6" id="KW-0255">Endonuclease</keyword>
<evidence type="ECO:0000313" key="10">
    <source>
        <dbReference type="Proteomes" id="UP000076532"/>
    </source>
</evidence>
<comment type="similarity">
    <text evidence="2">Belongs to the RNase H family.</text>
</comment>
<dbReference type="STRING" id="436010.A0A167WAV4"/>
<gene>
    <name evidence="9" type="ORF">FIBSPDRAFT_654632</name>
</gene>
<evidence type="ECO:0000256" key="2">
    <source>
        <dbReference type="ARBA" id="ARBA00005300"/>
    </source>
</evidence>
<keyword evidence="5" id="KW-0479">Metal-binding</keyword>
<dbReference type="CDD" id="cd09280">
    <property type="entry name" value="RNase_HI_eukaryote_like"/>
    <property type="match status" value="1"/>
</dbReference>
<organism evidence="9 10">
    <name type="scientific">Athelia psychrophila</name>
    <dbReference type="NCBI Taxonomy" id="1759441"/>
    <lineage>
        <taxon>Eukaryota</taxon>
        <taxon>Fungi</taxon>
        <taxon>Dikarya</taxon>
        <taxon>Basidiomycota</taxon>
        <taxon>Agaricomycotina</taxon>
        <taxon>Agaricomycetes</taxon>
        <taxon>Agaricomycetidae</taxon>
        <taxon>Atheliales</taxon>
        <taxon>Atheliaceae</taxon>
        <taxon>Athelia</taxon>
    </lineage>
</organism>
<evidence type="ECO:0000256" key="6">
    <source>
        <dbReference type="ARBA" id="ARBA00022759"/>
    </source>
</evidence>
<keyword evidence="4" id="KW-0540">Nuclease</keyword>
<dbReference type="Proteomes" id="UP000076532">
    <property type="component" value="Unassembled WGS sequence"/>
</dbReference>
<dbReference type="SUPFAM" id="SSF53098">
    <property type="entry name" value="Ribonuclease H-like"/>
    <property type="match status" value="1"/>
</dbReference>
<feature type="non-terminal residue" evidence="9">
    <location>
        <position position="1"/>
    </location>
</feature>
<evidence type="ECO:0000259" key="8">
    <source>
        <dbReference type="PROSITE" id="PS50879"/>
    </source>
</evidence>
<dbReference type="InterPro" id="IPR002156">
    <property type="entry name" value="RNaseH_domain"/>
</dbReference>
<dbReference type="GO" id="GO:0003676">
    <property type="term" value="F:nucleic acid binding"/>
    <property type="evidence" value="ECO:0007669"/>
    <property type="project" value="InterPro"/>
</dbReference>
<dbReference type="GO" id="GO:0004523">
    <property type="term" value="F:RNA-DNA hybrid ribonuclease activity"/>
    <property type="evidence" value="ECO:0007669"/>
    <property type="project" value="UniProtKB-EC"/>
</dbReference>
<dbReference type="Pfam" id="PF00075">
    <property type="entry name" value="RNase_H"/>
    <property type="match status" value="1"/>
</dbReference>
<dbReference type="InterPro" id="IPR050092">
    <property type="entry name" value="RNase_H"/>
</dbReference>
<feature type="non-terminal residue" evidence="9">
    <location>
        <position position="111"/>
    </location>
</feature>
<dbReference type="PROSITE" id="PS50879">
    <property type="entry name" value="RNASE_H_1"/>
    <property type="match status" value="1"/>
</dbReference>
<accession>A0A167WAV4</accession>
<proteinExistence type="inferred from homology"/>
<dbReference type="InterPro" id="IPR036397">
    <property type="entry name" value="RNaseH_sf"/>
</dbReference>
<comment type="catalytic activity">
    <reaction evidence="1">
        <text>Endonucleolytic cleavage to 5'-phosphomonoester.</text>
        <dbReference type="EC" id="3.1.26.4"/>
    </reaction>
</comment>
<dbReference type="OrthoDB" id="407198at2759"/>
<dbReference type="PANTHER" id="PTHR10642:SF26">
    <property type="entry name" value="RIBONUCLEASE H1"/>
    <property type="match status" value="1"/>
</dbReference>
<dbReference type="InterPro" id="IPR012337">
    <property type="entry name" value="RNaseH-like_sf"/>
</dbReference>
<dbReference type="EC" id="3.1.26.4" evidence="3"/>
<evidence type="ECO:0000256" key="7">
    <source>
        <dbReference type="ARBA" id="ARBA00022801"/>
    </source>
</evidence>
<evidence type="ECO:0000256" key="4">
    <source>
        <dbReference type="ARBA" id="ARBA00022722"/>
    </source>
</evidence>
<keyword evidence="10" id="KW-1185">Reference proteome</keyword>
<keyword evidence="7" id="KW-0378">Hydrolase</keyword>
<dbReference type="EMBL" id="KV417814">
    <property type="protein sequence ID" value="KZP05885.1"/>
    <property type="molecule type" value="Genomic_DNA"/>
</dbReference>